<dbReference type="OrthoDB" id="409928at2759"/>
<keyword evidence="3" id="KW-0687">Ribonucleoprotein</keyword>
<dbReference type="AlphaFoldDB" id="I2H058"/>
<dbReference type="KEGG" id="tbl:TBLA_0B09430"/>
<dbReference type="EMBL" id="HE806317">
    <property type="protein sequence ID" value="CCH59760.1"/>
    <property type="molecule type" value="Genomic_DNA"/>
</dbReference>
<accession>I2H058</accession>
<proteinExistence type="inferred from homology"/>
<keyword evidence="5" id="KW-1185">Reference proteome</keyword>
<evidence type="ECO:0000313" key="5">
    <source>
        <dbReference type="Proteomes" id="UP000002866"/>
    </source>
</evidence>
<dbReference type="SUPFAM" id="SSF56047">
    <property type="entry name" value="Ribosomal protein S8"/>
    <property type="match status" value="1"/>
</dbReference>
<dbReference type="GO" id="GO:0003735">
    <property type="term" value="F:structural constituent of ribosome"/>
    <property type="evidence" value="ECO:0007669"/>
    <property type="project" value="EnsemblFungi"/>
</dbReference>
<dbReference type="Proteomes" id="UP000002866">
    <property type="component" value="Chromosome 2"/>
</dbReference>
<evidence type="ECO:0000313" key="4">
    <source>
        <dbReference type="EMBL" id="CCH59760.1"/>
    </source>
</evidence>
<dbReference type="Pfam" id="PF00410">
    <property type="entry name" value="Ribosomal_S8"/>
    <property type="match status" value="1"/>
</dbReference>
<dbReference type="GO" id="GO:0005763">
    <property type="term" value="C:mitochondrial small ribosomal subunit"/>
    <property type="evidence" value="ECO:0007669"/>
    <property type="project" value="EnsemblFungi"/>
</dbReference>
<gene>
    <name evidence="4" type="primary">TBLA0B09430</name>
    <name evidence="4" type="ORF">TBLA_0B09430</name>
</gene>
<dbReference type="eggNOG" id="ENOG502S6CR">
    <property type="taxonomic scope" value="Eukaryota"/>
</dbReference>
<evidence type="ECO:0000256" key="2">
    <source>
        <dbReference type="ARBA" id="ARBA00022980"/>
    </source>
</evidence>
<dbReference type="GeneID" id="14494514"/>
<dbReference type="Gene3D" id="3.30.1370.30">
    <property type="match status" value="1"/>
</dbReference>
<dbReference type="OMA" id="FDLCARM"/>
<protein>
    <recommendedName>
        <fullName evidence="6">Ribosomal protein S8</fullName>
    </recommendedName>
</protein>
<dbReference type="RefSeq" id="XP_004179279.1">
    <property type="nucleotide sequence ID" value="XM_004179231.1"/>
</dbReference>
<comment type="similarity">
    <text evidence="1">Belongs to the universal ribosomal protein uS8 family.</text>
</comment>
<dbReference type="FunFam" id="3.30.1370.30:FF:000006">
    <property type="entry name" value="40S ribosomal protein S8"/>
    <property type="match status" value="1"/>
</dbReference>
<evidence type="ECO:0008006" key="6">
    <source>
        <dbReference type="Google" id="ProtNLM"/>
    </source>
</evidence>
<dbReference type="InterPro" id="IPR035987">
    <property type="entry name" value="Ribosomal_uS8_sf"/>
</dbReference>
<dbReference type="InParanoid" id="I2H058"/>
<name>I2H058_HENB6</name>
<evidence type="ECO:0000256" key="3">
    <source>
        <dbReference type="ARBA" id="ARBA00023274"/>
    </source>
</evidence>
<evidence type="ECO:0000256" key="1">
    <source>
        <dbReference type="ARBA" id="ARBA00006471"/>
    </source>
</evidence>
<dbReference type="InterPro" id="IPR000630">
    <property type="entry name" value="Ribosomal_uS8"/>
</dbReference>
<sequence>MSLAKLANTCAHLQNCSRVRLSLTSIPYTRLQLQFAYNLYKHGFLSSLQRGSTKCPDIEPTETTPDNISTRRLWLGLKYRENKPVLTSCKLISKPSLRISLNVSEMKQLCSGFPIRKIDPPQAGELVLINSPTVGLIDINEAIAKGLPGEIVCRIN</sequence>
<dbReference type="STRING" id="1071380.I2H058"/>
<dbReference type="HOGENOM" id="CLU_107213_0_0_1"/>
<organism evidence="4 5">
    <name type="scientific">Henningerozyma blattae (strain ATCC 34711 / CBS 6284 / DSM 70876 / NBRC 10599 / NRRL Y-10934 / UCD 77-7)</name>
    <name type="common">Yeast</name>
    <name type="synonym">Tetrapisispora blattae</name>
    <dbReference type="NCBI Taxonomy" id="1071380"/>
    <lineage>
        <taxon>Eukaryota</taxon>
        <taxon>Fungi</taxon>
        <taxon>Dikarya</taxon>
        <taxon>Ascomycota</taxon>
        <taxon>Saccharomycotina</taxon>
        <taxon>Saccharomycetes</taxon>
        <taxon>Saccharomycetales</taxon>
        <taxon>Saccharomycetaceae</taxon>
        <taxon>Henningerozyma</taxon>
    </lineage>
</organism>
<dbReference type="GO" id="GO:0006412">
    <property type="term" value="P:translation"/>
    <property type="evidence" value="ECO:0007669"/>
    <property type="project" value="InterPro"/>
</dbReference>
<keyword evidence="2" id="KW-0689">Ribosomal protein</keyword>
<dbReference type="FunCoup" id="I2H058">
    <property type="interactions" value="117"/>
</dbReference>
<dbReference type="Gene3D" id="3.30.1490.10">
    <property type="match status" value="1"/>
</dbReference>
<reference evidence="4 5" key="1">
    <citation type="journal article" date="2011" name="Proc. Natl. Acad. Sci. U.S.A.">
        <title>Evolutionary erosion of yeast sex chromosomes by mating-type switching accidents.</title>
        <authorList>
            <person name="Gordon J.L."/>
            <person name="Armisen D."/>
            <person name="Proux-Wera E."/>
            <person name="Oheigeartaigh S.S."/>
            <person name="Byrne K.P."/>
            <person name="Wolfe K.H."/>
        </authorList>
    </citation>
    <scope>NUCLEOTIDE SEQUENCE [LARGE SCALE GENOMIC DNA]</scope>
    <source>
        <strain evidence="5">ATCC 34711 / CBS 6284 / DSM 70876 / NBRC 10599 / NRRL Y-10934 / UCD 77-7</strain>
    </source>
</reference>